<dbReference type="Proteomes" id="UP000326268">
    <property type="component" value="Unassembled WGS sequence"/>
</dbReference>
<sequence>MCFLRTRLPPPKFTNTVPSLTKDISKTSTSMGIVLTLTSIGPRTGPLIAKTIDCERRRKLFAGADLGRHVIVGRDGCLDRCQGLGLGDDSSV</sequence>
<dbReference type="AlphaFoldDB" id="A0A5N7AH59"/>
<keyword evidence="2" id="KW-1185">Reference proteome</keyword>
<evidence type="ECO:0000313" key="2">
    <source>
        <dbReference type="Proteomes" id="UP000326268"/>
    </source>
</evidence>
<accession>A0A5N7AH59</accession>
<gene>
    <name evidence="1" type="ORF">BDV27DRAFT_122395</name>
</gene>
<reference evidence="1 2" key="1">
    <citation type="submission" date="2019-04" db="EMBL/GenBank/DDBJ databases">
        <title>Friends and foes A comparative genomics studyof 23 Aspergillus species from section Flavi.</title>
        <authorList>
            <consortium name="DOE Joint Genome Institute"/>
            <person name="Kjaerbolling I."/>
            <person name="Vesth T."/>
            <person name="Frisvad J.C."/>
            <person name="Nybo J.L."/>
            <person name="Theobald S."/>
            <person name="Kildgaard S."/>
            <person name="Isbrandt T."/>
            <person name="Kuo A."/>
            <person name="Sato A."/>
            <person name="Lyhne E.K."/>
            <person name="Kogle M.E."/>
            <person name="Wiebenga A."/>
            <person name="Kun R.S."/>
            <person name="Lubbers R.J."/>
            <person name="Makela M.R."/>
            <person name="Barry K."/>
            <person name="Chovatia M."/>
            <person name="Clum A."/>
            <person name="Daum C."/>
            <person name="Haridas S."/>
            <person name="He G."/>
            <person name="LaButti K."/>
            <person name="Lipzen A."/>
            <person name="Mondo S."/>
            <person name="Riley R."/>
            <person name="Salamov A."/>
            <person name="Simmons B.A."/>
            <person name="Magnuson J.K."/>
            <person name="Henrissat B."/>
            <person name="Mortensen U.H."/>
            <person name="Larsen T.O."/>
            <person name="Devries R.P."/>
            <person name="Grigoriev I.V."/>
            <person name="Machida M."/>
            <person name="Baker S.E."/>
            <person name="Andersen M.R."/>
        </authorList>
    </citation>
    <scope>NUCLEOTIDE SEQUENCE [LARGE SCALE GENOMIC DNA]</scope>
    <source>
        <strain evidence="1 2">CBS 763.97</strain>
    </source>
</reference>
<proteinExistence type="predicted"/>
<dbReference type="EMBL" id="ML737584">
    <property type="protein sequence ID" value="KAE8368496.1"/>
    <property type="molecule type" value="Genomic_DNA"/>
</dbReference>
<name>A0A5N7AH59_9EURO</name>
<dbReference type="OrthoDB" id="4503598at2759"/>
<dbReference type="RefSeq" id="XP_031931577.1">
    <property type="nucleotide sequence ID" value="XM_032065616.1"/>
</dbReference>
<protein>
    <submittedName>
        <fullName evidence="1">Uncharacterized protein</fullName>
    </submittedName>
</protein>
<evidence type="ECO:0000313" key="1">
    <source>
        <dbReference type="EMBL" id="KAE8368496.1"/>
    </source>
</evidence>
<dbReference type="GeneID" id="43650062"/>
<organism evidence="1 2">
    <name type="scientific">Aspergillus caelatus</name>
    <dbReference type="NCBI Taxonomy" id="61420"/>
    <lineage>
        <taxon>Eukaryota</taxon>
        <taxon>Fungi</taxon>
        <taxon>Dikarya</taxon>
        <taxon>Ascomycota</taxon>
        <taxon>Pezizomycotina</taxon>
        <taxon>Eurotiomycetes</taxon>
        <taxon>Eurotiomycetidae</taxon>
        <taxon>Eurotiales</taxon>
        <taxon>Aspergillaceae</taxon>
        <taxon>Aspergillus</taxon>
        <taxon>Aspergillus subgen. Circumdati</taxon>
    </lineage>
</organism>